<evidence type="ECO:0000313" key="1">
    <source>
        <dbReference type="EMBL" id="RXW22233.1"/>
    </source>
</evidence>
<gene>
    <name evidence="1" type="ORF">EST38_g3610</name>
</gene>
<reference evidence="1 2" key="1">
    <citation type="submission" date="2019-01" db="EMBL/GenBank/DDBJ databases">
        <title>Draft genome sequence of Psathyrella aberdarensis IHI B618.</title>
        <authorList>
            <person name="Buettner E."/>
            <person name="Kellner H."/>
        </authorList>
    </citation>
    <scope>NUCLEOTIDE SEQUENCE [LARGE SCALE GENOMIC DNA]</scope>
    <source>
        <strain evidence="1 2">IHI B618</strain>
    </source>
</reference>
<organism evidence="1 2">
    <name type="scientific">Candolleomyces aberdarensis</name>
    <dbReference type="NCBI Taxonomy" id="2316362"/>
    <lineage>
        <taxon>Eukaryota</taxon>
        <taxon>Fungi</taxon>
        <taxon>Dikarya</taxon>
        <taxon>Basidiomycota</taxon>
        <taxon>Agaricomycotina</taxon>
        <taxon>Agaricomycetes</taxon>
        <taxon>Agaricomycetidae</taxon>
        <taxon>Agaricales</taxon>
        <taxon>Agaricineae</taxon>
        <taxon>Psathyrellaceae</taxon>
        <taxon>Candolleomyces</taxon>
    </lineage>
</organism>
<accession>A0A4Q2DQB0</accession>
<keyword evidence="2" id="KW-1185">Reference proteome</keyword>
<dbReference type="EMBL" id="SDEE01000078">
    <property type="protein sequence ID" value="RXW22233.1"/>
    <property type="molecule type" value="Genomic_DNA"/>
</dbReference>
<dbReference type="Proteomes" id="UP000290288">
    <property type="component" value="Unassembled WGS sequence"/>
</dbReference>
<dbReference type="OrthoDB" id="10335283at2759"/>
<dbReference type="AlphaFoldDB" id="A0A4Q2DQB0"/>
<protein>
    <submittedName>
        <fullName evidence="1">Uncharacterized protein</fullName>
    </submittedName>
</protein>
<evidence type="ECO:0000313" key="2">
    <source>
        <dbReference type="Proteomes" id="UP000290288"/>
    </source>
</evidence>
<sequence>MQALTWTEFLQLERDADSKASAALLLAHSSTFNRRAFEHFGYSPWLATLDPLVDSLRPFAVLGFQIPLSTLTPEPEDNLSGSTSTIPARREESLTRHLEFTITTMAITERSTAKQFTLSDKEALLNILNTDSWDKLRVSGILTLAVVEIKRTAGRHFQDVYDFTKALGGQLSNAYADAHDRAWVAFEAEPKLRRIVVIIASAEWWMWGILTRPYTKSVIDNKKKLGHGNYGAYTNPGANNDTQVEDGLAALQGQLLTAGSTMVTDESDTSMDPSGDAPHGRRRTAAVAAASTISSIISYEKSSNSEGFLDGERKNEEFKFPWSIPSKGKVESPPPEGPFRRWKVLDESAGLLKMQQTLPEGPGIVTLSNDSLPFAKDYSTREGWSGCMPLGSTASYQQLFKIYQVLHADFTSSNTNGLQDESF</sequence>
<comment type="caution">
    <text evidence="1">The sequence shown here is derived from an EMBL/GenBank/DDBJ whole genome shotgun (WGS) entry which is preliminary data.</text>
</comment>
<proteinExistence type="predicted"/>
<name>A0A4Q2DQB0_9AGAR</name>